<evidence type="ECO:0000313" key="2">
    <source>
        <dbReference type="EMBL" id="ETM30604.1"/>
    </source>
</evidence>
<dbReference type="Proteomes" id="UP000054532">
    <property type="component" value="Unassembled WGS sequence"/>
</dbReference>
<evidence type="ECO:0000256" key="1">
    <source>
        <dbReference type="SAM" id="MobiDB-lite"/>
    </source>
</evidence>
<organism evidence="2">
    <name type="scientific">Phytophthora nicotianae</name>
    <name type="common">Potato buckeye rot agent</name>
    <name type="synonym">Phytophthora parasitica</name>
    <dbReference type="NCBI Taxonomy" id="4792"/>
    <lineage>
        <taxon>Eukaryota</taxon>
        <taxon>Sar</taxon>
        <taxon>Stramenopiles</taxon>
        <taxon>Oomycota</taxon>
        <taxon>Peronosporomycetes</taxon>
        <taxon>Peronosporales</taxon>
        <taxon>Peronosporaceae</taxon>
        <taxon>Phytophthora</taxon>
    </lineage>
</organism>
<name>W2M529_PHYNI</name>
<reference evidence="2" key="1">
    <citation type="submission" date="2013-11" db="EMBL/GenBank/DDBJ databases">
        <title>The Genome Sequence of Phytophthora parasitica IAC_01/95.</title>
        <authorList>
            <consortium name="The Broad Institute Genomics Platform"/>
            <person name="Russ C."/>
            <person name="Tyler B."/>
            <person name="Panabieres F."/>
            <person name="Shan W."/>
            <person name="Tripathy S."/>
            <person name="Grunwald N."/>
            <person name="Machado M."/>
            <person name="Johnson C.S."/>
            <person name="Arredondo F."/>
            <person name="Hong C."/>
            <person name="Coffey M."/>
            <person name="Young S.K."/>
            <person name="Zeng Q."/>
            <person name="Gargeya S."/>
            <person name="Fitzgerald M."/>
            <person name="Abouelleil A."/>
            <person name="Alvarado L."/>
            <person name="Chapman S.B."/>
            <person name="Gainer-Dewar J."/>
            <person name="Goldberg J."/>
            <person name="Griggs A."/>
            <person name="Gujja S."/>
            <person name="Hansen M."/>
            <person name="Howarth C."/>
            <person name="Imamovic A."/>
            <person name="Ireland A."/>
            <person name="Larimer J."/>
            <person name="McCowan C."/>
            <person name="Murphy C."/>
            <person name="Pearson M."/>
            <person name="Poon T.W."/>
            <person name="Priest M."/>
            <person name="Roberts A."/>
            <person name="Saif S."/>
            <person name="Shea T."/>
            <person name="Sykes S."/>
            <person name="Wortman J."/>
            <person name="Nusbaum C."/>
            <person name="Birren B."/>
        </authorList>
    </citation>
    <scope>NUCLEOTIDE SEQUENCE [LARGE SCALE GENOMIC DNA]</scope>
    <source>
        <strain evidence="2">IAC_01/95</strain>
    </source>
</reference>
<protein>
    <submittedName>
        <fullName evidence="2">Uncharacterized protein</fullName>
    </submittedName>
</protein>
<proteinExistence type="predicted"/>
<accession>W2M529</accession>
<feature type="region of interest" description="Disordered" evidence="1">
    <location>
        <begin position="1"/>
        <end position="65"/>
    </location>
</feature>
<dbReference type="EMBL" id="KI696955">
    <property type="protein sequence ID" value="ETM30604.1"/>
    <property type="molecule type" value="Genomic_DNA"/>
</dbReference>
<sequence length="65" mass="7479">MGSTEMPERGRVGTAEATERHDVAQDWETRTTERPRRVQYAGRGETERSEAALKPQGEFEEREKT</sequence>
<gene>
    <name evidence="2" type="ORF">L914_21720</name>
</gene>
<dbReference type="AlphaFoldDB" id="W2M529"/>
<feature type="compositionally biased region" description="Basic and acidic residues" evidence="1">
    <location>
        <begin position="1"/>
        <end position="36"/>
    </location>
</feature>
<feature type="compositionally biased region" description="Basic and acidic residues" evidence="1">
    <location>
        <begin position="44"/>
        <end position="65"/>
    </location>
</feature>
<feature type="non-terminal residue" evidence="2">
    <location>
        <position position="65"/>
    </location>
</feature>